<dbReference type="InterPro" id="IPR019079">
    <property type="entry name" value="Capsule_synth_CapA"/>
</dbReference>
<proteinExistence type="predicted"/>
<evidence type="ECO:0000313" key="4">
    <source>
        <dbReference type="EMBL" id="XDI38298.1"/>
    </source>
</evidence>
<dbReference type="InterPro" id="IPR029052">
    <property type="entry name" value="Metallo-depent_PP-like"/>
</dbReference>
<dbReference type="Pfam" id="PF02872">
    <property type="entry name" value="5_nucleotid_C"/>
    <property type="match status" value="2"/>
</dbReference>
<dbReference type="GO" id="GO:0016787">
    <property type="term" value="F:hydrolase activity"/>
    <property type="evidence" value="ECO:0007669"/>
    <property type="project" value="InterPro"/>
</dbReference>
<dbReference type="EMBL" id="CP162551">
    <property type="protein sequence ID" value="XDI38298.1"/>
    <property type="molecule type" value="Genomic_DNA"/>
</dbReference>
<dbReference type="CDD" id="cd00845">
    <property type="entry name" value="MPP_UshA_N_like"/>
    <property type="match status" value="1"/>
</dbReference>
<dbReference type="Pfam" id="PF19886">
    <property type="entry name" value="DUF6359"/>
    <property type="match status" value="2"/>
</dbReference>
<feature type="signal peptide" evidence="2">
    <location>
        <begin position="1"/>
        <end position="29"/>
    </location>
</feature>
<evidence type="ECO:0000259" key="3">
    <source>
        <dbReference type="SMART" id="SM00854"/>
    </source>
</evidence>
<dbReference type="Gene3D" id="3.60.21.10">
    <property type="match status" value="1"/>
</dbReference>
<protein>
    <submittedName>
        <fullName evidence="4">5'-nucleotidase C-terminal domain-containing protein</fullName>
    </submittedName>
</protein>
<name>A0AB39BWZ1_9BACI</name>
<dbReference type="SMART" id="SM00854">
    <property type="entry name" value="PGA_cap"/>
    <property type="match status" value="1"/>
</dbReference>
<evidence type="ECO:0000256" key="1">
    <source>
        <dbReference type="ARBA" id="ARBA00022729"/>
    </source>
</evidence>
<dbReference type="AlphaFoldDB" id="A0AB39BWZ1"/>
<dbReference type="PRINTS" id="PR01607">
    <property type="entry name" value="APYRASEFAMLY"/>
</dbReference>
<dbReference type="InterPro" id="IPR006179">
    <property type="entry name" value="5_nucleotidase/apyrase"/>
</dbReference>
<dbReference type="SUPFAM" id="SSF55816">
    <property type="entry name" value="5'-nucleotidase (syn. UDP-sugar hydrolase), C-terminal domain"/>
    <property type="match status" value="2"/>
</dbReference>
<dbReference type="InterPro" id="IPR036907">
    <property type="entry name" value="5'-Nucleotdase_C_sf"/>
</dbReference>
<dbReference type="SUPFAM" id="SSF56300">
    <property type="entry name" value="Metallo-dependent phosphatases"/>
    <property type="match status" value="1"/>
</dbReference>
<gene>
    <name evidence="4" type="ORF">AB3N04_08235</name>
</gene>
<evidence type="ECO:0000256" key="2">
    <source>
        <dbReference type="SAM" id="SignalP"/>
    </source>
</evidence>
<dbReference type="PANTHER" id="PTHR11575:SF24">
    <property type="entry name" value="5'-NUCLEOTIDASE"/>
    <property type="match status" value="1"/>
</dbReference>
<keyword evidence="1 2" id="KW-0732">Signal</keyword>
<dbReference type="InterPro" id="IPR004843">
    <property type="entry name" value="Calcineurin-like_PHP"/>
</dbReference>
<dbReference type="GO" id="GO:0009166">
    <property type="term" value="P:nucleotide catabolic process"/>
    <property type="evidence" value="ECO:0007669"/>
    <property type="project" value="InterPro"/>
</dbReference>
<dbReference type="InterPro" id="IPR045939">
    <property type="entry name" value="YhcR_N"/>
</dbReference>
<dbReference type="Gene3D" id="3.90.780.10">
    <property type="entry name" value="5'-Nucleotidase, C-terminal domain"/>
    <property type="match status" value="2"/>
</dbReference>
<dbReference type="RefSeq" id="WP_368505607.1">
    <property type="nucleotide sequence ID" value="NZ_CP162551.1"/>
</dbReference>
<accession>A0AB39BWZ1</accession>
<feature type="chain" id="PRO_5044269827" evidence="2">
    <location>
        <begin position="30"/>
        <end position="937"/>
    </location>
</feature>
<reference evidence="4" key="1">
    <citation type="submission" date="2024-07" db="EMBL/GenBank/DDBJ databases">
        <title>Identification and characteristics of an arsenic-resistant bacterial isolate, which belongs to a novel species.</title>
        <authorList>
            <person name="Juszczyk A."/>
            <person name="Kowalczyk A."/>
            <person name="Was K."/>
            <person name="Kosowicz W."/>
            <person name="Budzyn A."/>
            <person name="Latowski D."/>
        </authorList>
    </citation>
    <scope>NUCLEOTIDE SEQUENCE</scope>
    <source>
        <strain evidence="4">As8PL</strain>
    </source>
</reference>
<feature type="domain" description="Capsule synthesis protein CapA" evidence="3">
    <location>
        <begin position="44"/>
        <end position="264"/>
    </location>
</feature>
<sequence length="937" mass="101797">MSTFNSVHWKKLMAAVLCLVLLTVPFSFNQIQAEQSDANLVDLQILYTNDIHASIDGFGKAAAYIKEQRQDKDYSLYLDAGDIFSGNPVVDLNYGKPIIDILNLAGLDAMTIGNHEFDYGQEVFAERMSESNFPWLAANMDVFDAGIPIEQPKPYEILDVNGVDVAVFTLTQAPPSTAPAGIVGIEFDPDYAAVATYYQEELEANADIIVALTHIGNADDRRLAEEVDYFDVIIGGHSHTLLNSPVVVNGTPIVQTNGNLNFVGNLTLQLDTETEEVVLTEGFLQNVSQLTNVDQDVQAIIDEYNDEMDELLGEVIGHSDTGLSRDGRYEHDAPLGNFWTDAMSAYADTDFAITNNGGIRDSISAGEITVGDIYAIEPFANEIMVYEMTGHAIKDVLAFSYSRGDRNQIDLQVSGLEYEIVAGPVGNLLDVKLTKDGQALDLDERYSIAVPDYIGTGGSGYEFEGTITDPLVGQMTSAMIEYAKELTANGEAINYVREGRIKITIDPSGPMPGEVIGTTENGLFSTNKKLADVGMGNLYTDAIRYKADADIALLNGSSVNGEIPAGYITDKQIEALDRFANEVVVVEATGAKMKEVILSQSSYHRGVDLQVSGLHYQLIPAEDGSSMQDVLLFNEDGTELDLDATYTVAYNDYMHGQSFYRLNESTLSQSEGTVWEATVEYIKNQEESIDYTEGTRISIEGVDLPDGDRFVTVAEAISSNTGIATVRGYIVGSINSSQVVLGDGTHAPSNLLLADDPNETDRAKMLPVQLPSGNTVRTGLNLVSHPGHVGKYVSITGSLETYFSTPGMRDPSAFTFEEDTVEEPGDEEEQPGDSLSVLDALSQAEGEVKVTGYVVGNARSKNHVALAPSFYDDLSVLIADDPNETNTQNMMIIQLAPQDRKAFGLVSNPSLHGEQVTVEGERDQFKGFEAVKHPAFN</sequence>
<organism evidence="4">
    <name type="scientific">Alkalihalophilus sp. As8PL</name>
    <dbReference type="NCBI Taxonomy" id="3237103"/>
    <lineage>
        <taxon>Bacteria</taxon>
        <taxon>Bacillati</taxon>
        <taxon>Bacillota</taxon>
        <taxon>Bacilli</taxon>
        <taxon>Bacillales</taxon>
        <taxon>Bacillaceae</taxon>
        <taxon>Alkalihalophilus</taxon>
    </lineage>
</organism>
<dbReference type="InterPro" id="IPR008334">
    <property type="entry name" value="5'-Nucleotdase_C"/>
</dbReference>
<dbReference type="PANTHER" id="PTHR11575">
    <property type="entry name" value="5'-NUCLEOTIDASE-RELATED"/>
    <property type="match status" value="1"/>
</dbReference>
<dbReference type="Pfam" id="PF00149">
    <property type="entry name" value="Metallophos"/>
    <property type="match status" value="1"/>
</dbReference>